<proteinExistence type="predicted"/>
<feature type="transmembrane region" description="Helical" evidence="1">
    <location>
        <begin position="89"/>
        <end position="106"/>
    </location>
</feature>
<dbReference type="AlphaFoldDB" id="A0A4R0XVF6"/>
<feature type="transmembrane region" description="Helical" evidence="1">
    <location>
        <begin position="52"/>
        <end position="77"/>
    </location>
</feature>
<protein>
    <recommendedName>
        <fullName evidence="4">Serine aminopeptidase S33 domain-containing protein</fullName>
    </recommendedName>
</protein>
<evidence type="ECO:0000313" key="2">
    <source>
        <dbReference type="EMBL" id="TCG11821.1"/>
    </source>
</evidence>
<comment type="caution">
    <text evidence="2">The sequence shown here is derived from an EMBL/GenBank/DDBJ whole genome shotgun (WGS) entry which is preliminary data.</text>
</comment>
<organism evidence="2 3">
    <name type="scientific">Mycoplasma todarodis</name>
    <dbReference type="NCBI Taxonomy" id="1937191"/>
    <lineage>
        <taxon>Bacteria</taxon>
        <taxon>Bacillati</taxon>
        <taxon>Mycoplasmatota</taxon>
        <taxon>Mollicutes</taxon>
        <taxon>Mycoplasmataceae</taxon>
        <taxon>Mycoplasma</taxon>
    </lineage>
</organism>
<keyword evidence="1" id="KW-0472">Membrane</keyword>
<feature type="transmembrane region" description="Helical" evidence="1">
    <location>
        <begin position="154"/>
        <end position="178"/>
    </location>
</feature>
<dbReference type="PANTHER" id="PTHR12277:SF81">
    <property type="entry name" value="PROTEIN ABHD13"/>
    <property type="match status" value="1"/>
</dbReference>
<gene>
    <name evidence="2" type="ORF">C4B25_00690</name>
</gene>
<dbReference type="SUPFAM" id="SSF53474">
    <property type="entry name" value="alpha/beta-Hydrolases"/>
    <property type="match status" value="1"/>
</dbReference>
<dbReference type="OrthoDB" id="53505at2"/>
<dbReference type="RefSeq" id="WP_131613142.1">
    <property type="nucleotide sequence ID" value="NZ_PSZP01000003.1"/>
</dbReference>
<keyword evidence="3" id="KW-1185">Reference proteome</keyword>
<reference evidence="2 3" key="1">
    <citation type="submission" date="2018-02" db="EMBL/GenBank/DDBJ databases">
        <title>Mycoplasma marinum and Mycoplasma todarodis sp. nov., moderately halophilic and psychrotolerant mycoplasmas isolated from cephalopods.</title>
        <authorList>
            <person name="Viver T."/>
        </authorList>
    </citation>
    <scope>NUCLEOTIDE SEQUENCE [LARGE SCALE GENOMIC DNA]</scope>
    <source>
        <strain evidence="2 3">5H</strain>
    </source>
</reference>
<keyword evidence="1" id="KW-1133">Transmembrane helix</keyword>
<evidence type="ECO:0000256" key="1">
    <source>
        <dbReference type="SAM" id="Phobius"/>
    </source>
</evidence>
<dbReference type="InterPro" id="IPR029058">
    <property type="entry name" value="AB_hydrolase_fold"/>
</dbReference>
<dbReference type="PANTHER" id="PTHR12277">
    <property type="entry name" value="ALPHA/BETA HYDROLASE DOMAIN-CONTAINING PROTEIN"/>
    <property type="match status" value="1"/>
</dbReference>
<evidence type="ECO:0008006" key="4">
    <source>
        <dbReference type="Google" id="ProtNLM"/>
    </source>
</evidence>
<feature type="transmembrane region" description="Helical" evidence="1">
    <location>
        <begin position="112"/>
        <end position="134"/>
    </location>
</feature>
<sequence length="491" mass="55565">MRRTQTIEINKIKQPQAPTKKSILVLYTLQVLIEIFAVALTIGLVYSKVGSISAGLITFMGGIIFAISGTFGLATIVSVPVKNTHSYKAHVAAFIMVLICTIGILVSLKSPLYGVISYTTLFVLIPFQIGLILFEHFHWKKMKGVSKGISLTIFILTIIISLWMLLTSIIFPILWIFIKRPSLEKSKSENIIATAELDKKQGYAPFASRWSEEPKKSPATFKIDENVTNIYEWAPKADPIKKHDNLVLFVHGLNGTRYTAMRYAQIFYNNIKATDSSNNVINNNEKYKMLSFDMRGFGANRDLHRTYALKEADDLNNAFKAVIKQYSPAHLLIYGISNGAASTISFATKYQRTINESKTDVRLIEESGYTSPRAELAAMTDQFKVPHQITMPQAFPLYRLLTGTYWGKRDFLEEINKVKQPLMIIHGEKDFIVPPSMGHNLWNKRQENKSLKTSALFMEKAGHVKVGREFIPQFINGINKFLREDYGKTTI</sequence>
<keyword evidence="1" id="KW-0812">Transmembrane</keyword>
<feature type="transmembrane region" description="Helical" evidence="1">
    <location>
        <begin position="21"/>
        <end position="46"/>
    </location>
</feature>
<dbReference type="Gene3D" id="3.40.50.1820">
    <property type="entry name" value="alpha/beta hydrolase"/>
    <property type="match status" value="1"/>
</dbReference>
<name>A0A4R0XVF6_9MOLU</name>
<evidence type="ECO:0000313" key="3">
    <source>
        <dbReference type="Proteomes" id="UP000291072"/>
    </source>
</evidence>
<dbReference type="Proteomes" id="UP000291072">
    <property type="component" value="Unassembled WGS sequence"/>
</dbReference>
<dbReference type="EMBL" id="PSZP01000003">
    <property type="protein sequence ID" value="TCG11821.1"/>
    <property type="molecule type" value="Genomic_DNA"/>
</dbReference>
<accession>A0A4R0XVF6</accession>